<feature type="chain" id="PRO_5020396735" description="Carbohydrate esterase family 16 protein" evidence="1">
    <location>
        <begin position="23"/>
        <end position="296"/>
    </location>
</feature>
<dbReference type="GO" id="GO:0016788">
    <property type="term" value="F:hydrolase activity, acting on ester bonds"/>
    <property type="evidence" value="ECO:0007669"/>
    <property type="project" value="InterPro"/>
</dbReference>
<gene>
    <name evidence="2" type="ORF">K435DRAFT_807337</name>
</gene>
<proteinExistence type="predicted"/>
<reference evidence="2 3" key="1">
    <citation type="journal article" date="2019" name="Nat. Ecol. Evol.">
        <title>Megaphylogeny resolves global patterns of mushroom evolution.</title>
        <authorList>
            <person name="Varga T."/>
            <person name="Krizsan K."/>
            <person name="Foldi C."/>
            <person name="Dima B."/>
            <person name="Sanchez-Garcia M."/>
            <person name="Sanchez-Ramirez S."/>
            <person name="Szollosi G.J."/>
            <person name="Szarkandi J.G."/>
            <person name="Papp V."/>
            <person name="Albert L."/>
            <person name="Andreopoulos W."/>
            <person name="Angelini C."/>
            <person name="Antonin V."/>
            <person name="Barry K.W."/>
            <person name="Bougher N.L."/>
            <person name="Buchanan P."/>
            <person name="Buyck B."/>
            <person name="Bense V."/>
            <person name="Catcheside P."/>
            <person name="Chovatia M."/>
            <person name="Cooper J."/>
            <person name="Damon W."/>
            <person name="Desjardin D."/>
            <person name="Finy P."/>
            <person name="Geml J."/>
            <person name="Haridas S."/>
            <person name="Hughes K."/>
            <person name="Justo A."/>
            <person name="Karasinski D."/>
            <person name="Kautmanova I."/>
            <person name="Kiss B."/>
            <person name="Kocsube S."/>
            <person name="Kotiranta H."/>
            <person name="LaButti K.M."/>
            <person name="Lechner B.E."/>
            <person name="Liimatainen K."/>
            <person name="Lipzen A."/>
            <person name="Lukacs Z."/>
            <person name="Mihaltcheva S."/>
            <person name="Morgado L.N."/>
            <person name="Niskanen T."/>
            <person name="Noordeloos M.E."/>
            <person name="Ohm R.A."/>
            <person name="Ortiz-Santana B."/>
            <person name="Ovrebo C."/>
            <person name="Racz N."/>
            <person name="Riley R."/>
            <person name="Savchenko A."/>
            <person name="Shiryaev A."/>
            <person name="Soop K."/>
            <person name="Spirin V."/>
            <person name="Szebenyi C."/>
            <person name="Tomsovsky M."/>
            <person name="Tulloss R.E."/>
            <person name="Uehling J."/>
            <person name="Grigoriev I.V."/>
            <person name="Vagvolgyi C."/>
            <person name="Papp T."/>
            <person name="Martin F.M."/>
            <person name="Miettinen O."/>
            <person name="Hibbett D.S."/>
            <person name="Nagy L.G."/>
        </authorList>
    </citation>
    <scope>NUCLEOTIDE SEQUENCE [LARGE SCALE GENOMIC DNA]</scope>
    <source>
        <strain evidence="2 3">CBS 962.96</strain>
    </source>
</reference>
<dbReference type="EMBL" id="ML179648">
    <property type="protein sequence ID" value="THU83676.1"/>
    <property type="molecule type" value="Genomic_DNA"/>
</dbReference>
<accession>A0A4S8L519</accession>
<evidence type="ECO:0000313" key="3">
    <source>
        <dbReference type="Proteomes" id="UP000297245"/>
    </source>
</evidence>
<name>A0A4S8L519_DENBC</name>
<sequence>MSSMKPLLLLLSTCTLLQCVFSQTPTTSVFPALVNSSLPLTLAIEPACGSLTSENFTEINTGIIPLSSALTIVAFGDSWTSNGAGSLITPGRRASNGFIWVESLANTFGAKLLNYAWGGAVIDNFAWNTTSPNNATSIPRVDFVSEANLFFFQGKILDSLNPSHTLYTVAFGINDEGQFEIAGGDWELAFNTYITKLGELQAFGAKNILIHGMYKSHPNTDILQNRVFSYLRDSKTVNGTNFAFVNLERLFTAIANDPEPFGYKGNATCLISANTIVGGCDDPDHSVFWIRWLSWY</sequence>
<dbReference type="Gene3D" id="3.40.50.1110">
    <property type="entry name" value="SGNH hydrolase"/>
    <property type="match status" value="1"/>
</dbReference>
<evidence type="ECO:0000313" key="2">
    <source>
        <dbReference type="EMBL" id="THU83676.1"/>
    </source>
</evidence>
<dbReference type="Proteomes" id="UP000297245">
    <property type="component" value="Unassembled WGS sequence"/>
</dbReference>
<evidence type="ECO:0008006" key="4">
    <source>
        <dbReference type="Google" id="ProtNLM"/>
    </source>
</evidence>
<dbReference type="AlphaFoldDB" id="A0A4S8L519"/>
<organism evidence="2 3">
    <name type="scientific">Dendrothele bispora (strain CBS 962.96)</name>
    <dbReference type="NCBI Taxonomy" id="1314807"/>
    <lineage>
        <taxon>Eukaryota</taxon>
        <taxon>Fungi</taxon>
        <taxon>Dikarya</taxon>
        <taxon>Basidiomycota</taxon>
        <taxon>Agaricomycotina</taxon>
        <taxon>Agaricomycetes</taxon>
        <taxon>Agaricomycetidae</taxon>
        <taxon>Agaricales</taxon>
        <taxon>Agaricales incertae sedis</taxon>
        <taxon>Dendrothele</taxon>
    </lineage>
</organism>
<dbReference type="InterPro" id="IPR036514">
    <property type="entry name" value="SGNH_hydro_sf"/>
</dbReference>
<protein>
    <recommendedName>
        <fullName evidence="4">Carbohydrate esterase family 16 protein</fullName>
    </recommendedName>
</protein>
<dbReference type="Pfam" id="PF00657">
    <property type="entry name" value="Lipase_GDSL"/>
    <property type="match status" value="1"/>
</dbReference>
<dbReference type="SUPFAM" id="SSF52266">
    <property type="entry name" value="SGNH hydrolase"/>
    <property type="match status" value="1"/>
</dbReference>
<feature type="signal peptide" evidence="1">
    <location>
        <begin position="1"/>
        <end position="22"/>
    </location>
</feature>
<evidence type="ECO:0000256" key="1">
    <source>
        <dbReference type="SAM" id="SignalP"/>
    </source>
</evidence>
<dbReference type="OrthoDB" id="1600564at2759"/>
<keyword evidence="3" id="KW-1185">Reference proteome</keyword>
<keyword evidence="1" id="KW-0732">Signal</keyword>
<dbReference type="InterPro" id="IPR001087">
    <property type="entry name" value="GDSL"/>
</dbReference>